<comment type="similarity">
    <text evidence="1">Belongs to the DNA/RNA non-specific endonuclease family.</text>
</comment>
<evidence type="ECO:0000256" key="4">
    <source>
        <dbReference type="PIRSR" id="PIRSR640255-1"/>
    </source>
</evidence>
<dbReference type="PANTHER" id="PTHR13966">
    <property type="entry name" value="ENDONUCLEASE RELATED"/>
    <property type="match status" value="1"/>
</dbReference>
<evidence type="ECO:0000259" key="8">
    <source>
        <dbReference type="SMART" id="SM00892"/>
    </source>
</evidence>
<evidence type="ECO:0008006" key="11">
    <source>
        <dbReference type="Google" id="ProtNLM"/>
    </source>
</evidence>
<dbReference type="OrthoDB" id="5960141at2759"/>
<dbReference type="SMART" id="SM00477">
    <property type="entry name" value="NUC"/>
    <property type="match status" value="1"/>
</dbReference>
<keyword evidence="3" id="KW-0255">Endonuclease</keyword>
<dbReference type="AlphaFoldDB" id="A0A8S0ZC66"/>
<feature type="domain" description="DNA/RNA non-specific endonuclease/pyrophosphatase/phosphodiesterase" evidence="8">
    <location>
        <begin position="187"/>
        <end position="428"/>
    </location>
</feature>
<dbReference type="SMART" id="SM00892">
    <property type="entry name" value="Endonuclease_NS"/>
    <property type="match status" value="1"/>
</dbReference>
<dbReference type="FunFam" id="3.40.570.10:FF:000007">
    <property type="entry name" value="Alkaline nuclease"/>
    <property type="match status" value="1"/>
</dbReference>
<evidence type="ECO:0000256" key="1">
    <source>
        <dbReference type="ARBA" id="ARBA00010052"/>
    </source>
</evidence>
<dbReference type="InterPro" id="IPR044925">
    <property type="entry name" value="His-Me_finger_sf"/>
</dbReference>
<evidence type="ECO:0000313" key="9">
    <source>
        <dbReference type="EMBL" id="CAB3228447.1"/>
    </source>
</evidence>
<evidence type="ECO:0000256" key="5">
    <source>
        <dbReference type="PIRSR" id="PIRSR640255-2"/>
    </source>
</evidence>
<proteinExistence type="inferred from homology"/>
<dbReference type="InterPro" id="IPR040255">
    <property type="entry name" value="Non-specific_endonuclease"/>
</dbReference>
<dbReference type="Gene3D" id="3.40.570.10">
    <property type="entry name" value="Extracellular Endonuclease, subunit A"/>
    <property type="match status" value="1"/>
</dbReference>
<feature type="chain" id="PRO_5035801828" description="DNA/RNA non-specific endonuclease domain-containing protein" evidence="6">
    <location>
        <begin position="20"/>
        <end position="445"/>
    </location>
</feature>
<evidence type="ECO:0000256" key="3">
    <source>
        <dbReference type="ARBA" id="ARBA00022759"/>
    </source>
</evidence>
<name>A0A8S0ZC66_ARCPL</name>
<dbReference type="InterPro" id="IPR044929">
    <property type="entry name" value="DNA/RNA_non-sp_Endonuclease_sf"/>
</dbReference>
<gene>
    <name evidence="9" type="ORF">APLA_LOCUS3607</name>
</gene>
<feature type="active site" description="Proton acceptor" evidence="4">
    <location>
        <position position="272"/>
    </location>
</feature>
<sequence>MMGLGIMLATFLVASVTLATDLPDPSRLALELNEDEFEDYLDAWLKQQEPRWANVSIGNAAPRNGCTFRINGDFGQPQPVYIRKGTFLQPNGNSGQVHLNKDERVTIACTGPRRRISQHTVIDDVAVGRATCVNNNLVSGHGWLNGNRSFNELICSANAIHEAEPTNHRCYGNNLVIRIGFIVNNVFQHLYFSCFNQQRMEVLYVSYDQTPENTIHQSGVSRPSFAAASFFPGVNVNTLYTQVRQRQTIAEFVGQALADKYVTSRQFLARGHLAAKTDFVFATGQRASFYFINAAPQWQPFNAGNWNSLEQNLRARIGAAGYRTKVYTGTFGVTQLRDKNNRLVSIFLDRPHNRIPVPLYYYKVVYDASRLQGTAFVSINNPYYTTDEVRNLTFCTDHCRNNNAFSWLRWQPDRIDIGYSFCCTIEDFRRTVPHLPYMKTTGLLT</sequence>
<dbReference type="GO" id="GO:0004521">
    <property type="term" value="F:RNA endonuclease activity"/>
    <property type="evidence" value="ECO:0007669"/>
    <property type="project" value="TreeGrafter"/>
</dbReference>
<dbReference type="PANTHER" id="PTHR13966:SF19">
    <property type="entry name" value="NUCLEASE EXOG, MITOCHONDRIAL"/>
    <property type="match status" value="1"/>
</dbReference>
<evidence type="ECO:0000259" key="7">
    <source>
        <dbReference type="SMART" id="SM00477"/>
    </source>
</evidence>
<dbReference type="SUPFAM" id="SSF54060">
    <property type="entry name" value="His-Me finger endonucleases"/>
    <property type="match status" value="1"/>
</dbReference>
<dbReference type="GO" id="GO:0005634">
    <property type="term" value="C:nucleus"/>
    <property type="evidence" value="ECO:0007669"/>
    <property type="project" value="TreeGrafter"/>
</dbReference>
<evidence type="ECO:0000313" key="10">
    <source>
        <dbReference type="Proteomes" id="UP000494106"/>
    </source>
</evidence>
<keyword evidence="10" id="KW-1185">Reference proteome</keyword>
<dbReference type="GO" id="GO:0006309">
    <property type="term" value="P:apoptotic DNA fragmentation"/>
    <property type="evidence" value="ECO:0007669"/>
    <property type="project" value="TreeGrafter"/>
</dbReference>
<dbReference type="GO" id="GO:0046872">
    <property type="term" value="F:metal ion binding"/>
    <property type="evidence" value="ECO:0007669"/>
    <property type="project" value="UniProtKB-KW"/>
</dbReference>
<dbReference type="Proteomes" id="UP000494106">
    <property type="component" value="Unassembled WGS sequence"/>
</dbReference>
<protein>
    <recommendedName>
        <fullName evidence="11">DNA/RNA non-specific endonuclease domain-containing protein</fullName>
    </recommendedName>
</protein>
<reference evidence="9 10" key="1">
    <citation type="submission" date="2020-04" db="EMBL/GenBank/DDBJ databases">
        <authorList>
            <person name="Wallbank WR R."/>
            <person name="Pardo Diaz C."/>
            <person name="Kozak K."/>
            <person name="Martin S."/>
            <person name="Jiggins C."/>
            <person name="Moest M."/>
            <person name="Warren A I."/>
            <person name="Byers J.R.P. K."/>
            <person name="Montejo-Kovacevich G."/>
            <person name="Yen C E."/>
        </authorList>
    </citation>
    <scope>NUCLEOTIDE SEQUENCE [LARGE SCALE GENOMIC DNA]</scope>
</reference>
<organism evidence="9 10">
    <name type="scientific">Arctia plantaginis</name>
    <name type="common">Wood tiger moth</name>
    <name type="synonym">Phalaena plantaginis</name>
    <dbReference type="NCBI Taxonomy" id="874455"/>
    <lineage>
        <taxon>Eukaryota</taxon>
        <taxon>Metazoa</taxon>
        <taxon>Ecdysozoa</taxon>
        <taxon>Arthropoda</taxon>
        <taxon>Hexapoda</taxon>
        <taxon>Insecta</taxon>
        <taxon>Pterygota</taxon>
        <taxon>Neoptera</taxon>
        <taxon>Endopterygota</taxon>
        <taxon>Lepidoptera</taxon>
        <taxon>Glossata</taxon>
        <taxon>Ditrysia</taxon>
        <taxon>Noctuoidea</taxon>
        <taxon>Erebidae</taxon>
        <taxon>Arctiinae</taxon>
        <taxon>Arctia</taxon>
    </lineage>
</organism>
<comment type="caution">
    <text evidence="9">The sequence shown here is derived from an EMBL/GenBank/DDBJ whole genome shotgun (WGS) entry which is preliminary data.</text>
</comment>
<evidence type="ECO:0000256" key="6">
    <source>
        <dbReference type="SAM" id="SignalP"/>
    </source>
</evidence>
<keyword evidence="6" id="KW-0732">Signal</keyword>
<accession>A0A8S0ZC66</accession>
<dbReference type="Pfam" id="PF01223">
    <property type="entry name" value="Endonuclease_NS"/>
    <property type="match status" value="1"/>
</dbReference>
<dbReference type="GO" id="GO:0003676">
    <property type="term" value="F:nucleic acid binding"/>
    <property type="evidence" value="ECO:0007669"/>
    <property type="project" value="InterPro"/>
</dbReference>
<dbReference type="InterPro" id="IPR001604">
    <property type="entry name" value="Endo_G_ENPP1-like_dom"/>
</dbReference>
<feature type="binding site" evidence="5">
    <location>
        <position position="302"/>
    </location>
    <ligand>
        <name>Mg(2+)</name>
        <dbReference type="ChEBI" id="CHEBI:18420"/>
        <note>catalytic</note>
    </ligand>
</feature>
<dbReference type="GO" id="GO:0000014">
    <property type="term" value="F:single-stranded DNA endodeoxyribonuclease activity"/>
    <property type="evidence" value="ECO:0007669"/>
    <property type="project" value="TreeGrafter"/>
</dbReference>
<feature type="domain" description="ENPP1-3/EXOG-like endonuclease/phosphodiesterase" evidence="7">
    <location>
        <begin position="188"/>
        <end position="401"/>
    </location>
</feature>
<keyword evidence="5" id="KW-0479">Metal-binding</keyword>
<dbReference type="InterPro" id="IPR020821">
    <property type="entry name" value="ENPP1-3/EXOG-like_nuc-like"/>
</dbReference>
<evidence type="ECO:0000256" key="2">
    <source>
        <dbReference type="ARBA" id="ARBA00022722"/>
    </source>
</evidence>
<keyword evidence="2" id="KW-0540">Nuclease</keyword>
<dbReference type="EMBL" id="CADEBC010000346">
    <property type="protein sequence ID" value="CAB3228447.1"/>
    <property type="molecule type" value="Genomic_DNA"/>
</dbReference>
<keyword evidence="3" id="KW-0378">Hydrolase</keyword>
<feature type="signal peptide" evidence="6">
    <location>
        <begin position="1"/>
        <end position="19"/>
    </location>
</feature>
<dbReference type="GO" id="GO:0005743">
    <property type="term" value="C:mitochondrial inner membrane"/>
    <property type="evidence" value="ECO:0007669"/>
    <property type="project" value="TreeGrafter"/>
</dbReference>